<gene>
    <name evidence="4 5" type="primary">LOC113695335</name>
</gene>
<name>A0A6P6SVU1_COFAR</name>
<dbReference type="AlphaFoldDB" id="A0A6P6SVU1"/>
<feature type="domain" description="F-box associated beta-propeller type 3" evidence="2">
    <location>
        <begin position="125"/>
        <end position="325"/>
    </location>
</feature>
<reference evidence="4 5" key="2">
    <citation type="submission" date="2025-04" db="UniProtKB">
        <authorList>
            <consortium name="RefSeq"/>
        </authorList>
    </citation>
    <scope>IDENTIFICATION</scope>
    <source>
        <tissue evidence="4 5">Leaves</tissue>
    </source>
</reference>
<dbReference type="NCBIfam" id="TIGR01640">
    <property type="entry name" value="F_box_assoc_1"/>
    <property type="match status" value="1"/>
</dbReference>
<dbReference type="PANTHER" id="PTHR31111:SF136">
    <property type="entry name" value="F-BOX ASSOCIATED DOMAIN-CONTAINING PROTEIN"/>
    <property type="match status" value="1"/>
</dbReference>
<dbReference type="GeneID" id="113695335"/>
<protein>
    <submittedName>
        <fullName evidence="4 5">F-box protein At5g49610-like</fullName>
    </submittedName>
</protein>
<dbReference type="Pfam" id="PF08268">
    <property type="entry name" value="FBA_3"/>
    <property type="match status" value="1"/>
</dbReference>
<accession>A0A6P6SVU1</accession>
<sequence>MEALQNDKVRNRKNISRKDGEGRGAMESTSFKDLHESIVFGILVKVPPSYVYKNGRLVCRAWRDLISRDDFIVQNFMETKAELLVGGPTSRRNGYFEVKLMEVEGALQLDCKLRDCGLCRMGRPRSSCNGLLLLNHPKEEGLLQVMNLITTVGLTLPKCPSGCRHKACGSALGFDPNKKEYKVIHMYADSFGFEIFNLAGPPDAAWRIIPGPWEGLQERPYDFERFSWSDPISVNGRVLHWHVASNEYIISMDVSEEISTKTYLPNISEEIESYKYTLAELGGYLSFVYALSDIQVDIWILDDCFRGQIWSKKHSIQLDLIKYVTPENSLLPANHANALPNLSKLVAVAGRGCDILILKHENSCLYIYDMKHRVMKKFKMNMKNPMYFIPHRSSLLHWRNS</sequence>
<reference evidence="3" key="1">
    <citation type="journal article" date="2025" name="Foods">
        <title>Unveiling the Microbial Signatures of Arabica Coffee Cherries: Insights into Ripeness Specific Diversity, Functional Traits, and Implications for Quality and Safety.</title>
        <authorList>
            <consortium name="RefSeq"/>
            <person name="Tenea G.N."/>
            <person name="Cifuentes V."/>
            <person name="Reyes P."/>
            <person name="Cevallos-Vallejos M."/>
        </authorList>
    </citation>
    <scope>NUCLEOTIDE SEQUENCE [LARGE SCALE GENOMIC DNA]</scope>
</reference>
<proteinExistence type="predicted"/>
<evidence type="ECO:0000313" key="5">
    <source>
        <dbReference type="RefSeq" id="XP_027070184.1"/>
    </source>
</evidence>
<dbReference type="OrthoDB" id="1918594at2759"/>
<dbReference type="Gene3D" id="1.20.1280.50">
    <property type="match status" value="1"/>
</dbReference>
<dbReference type="RefSeq" id="XP_027070184.1">
    <property type="nucleotide sequence ID" value="XM_027214383.1"/>
</dbReference>
<evidence type="ECO:0000256" key="1">
    <source>
        <dbReference type="SAM" id="MobiDB-lite"/>
    </source>
</evidence>
<dbReference type="InterPro" id="IPR017451">
    <property type="entry name" value="F-box-assoc_interact_dom"/>
</dbReference>
<keyword evidence="3" id="KW-1185">Reference proteome</keyword>
<evidence type="ECO:0000313" key="4">
    <source>
        <dbReference type="RefSeq" id="XP_027070183.1"/>
    </source>
</evidence>
<evidence type="ECO:0000313" key="3">
    <source>
        <dbReference type="Proteomes" id="UP001652660"/>
    </source>
</evidence>
<feature type="compositionally biased region" description="Basic and acidic residues" evidence="1">
    <location>
        <begin position="16"/>
        <end position="27"/>
    </location>
</feature>
<evidence type="ECO:0000259" key="2">
    <source>
        <dbReference type="Pfam" id="PF08268"/>
    </source>
</evidence>
<dbReference type="PANTHER" id="PTHR31111">
    <property type="entry name" value="BNAA05G37150D PROTEIN-RELATED"/>
    <property type="match status" value="1"/>
</dbReference>
<feature type="region of interest" description="Disordered" evidence="1">
    <location>
        <begin position="1"/>
        <end position="27"/>
    </location>
</feature>
<dbReference type="InterPro" id="IPR013187">
    <property type="entry name" value="F-box-assoc_dom_typ3"/>
</dbReference>
<dbReference type="RefSeq" id="XP_027070183.1">
    <property type="nucleotide sequence ID" value="XM_027214382.1"/>
</dbReference>
<organism evidence="3 5">
    <name type="scientific">Coffea arabica</name>
    <name type="common">Arabian coffee</name>
    <dbReference type="NCBI Taxonomy" id="13443"/>
    <lineage>
        <taxon>Eukaryota</taxon>
        <taxon>Viridiplantae</taxon>
        <taxon>Streptophyta</taxon>
        <taxon>Embryophyta</taxon>
        <taxon>Tracheophyta</taxon>
        <taxon>Spermatophyta</taxon>
        <taxon>Magnoliopsida</taxon>
        <taxon>eudicotyledons</taxon>
        <taxon>Gunneridae</taxon>
        <taxon>Pentapetalae</taxon>
        <taxon>asterids</taxon>
        <taxon>lamiids</taxon>
        <taxon>Gentianales</taxon>
        <taxon>Rubiaceae</taxon>
        <taxon>Ixoroideae</taxon>
        <taxon>Gardenieae complex</taxon>
        <taxon>Bertiereae - Coffeeae clade</taxon>
        <taxon>Coffeeae</taxon>
        <taxon>Coffea</taxon>
    </lineage>
</organism>
<dbReference type="Proteomes" id="UP001652660">
    <property type="component" value="Chromosome 6e"/>
</dbReference>